<sequence length="403" mass="42906">MRLKTTARTVALVGAVALGLAACGGGGGSAPSGGAAPAPPSAAAFAGPVGAGEGQLSVLAWPGYAEDGSTDPAVDWVTPFEQQTGCQVTVKTFATSAEAVQLFSTGEYDVVSASGDASLRLVYGDRVQPVNTSLVPNYADIFPELKDKPWNSVAGTNYGIPHGRGANLLLYNTAAFPTAPTSWKDMWDPASPAKGKISPYDDGIYIADAAVYLMTTRPELGIKNPYALDRTQFDAAVELVRQQKPLVAEYWADVVKQGQGLASGAVTQSQGWQLTANLANGESGTSVATTKPVEGATGWSDTWMIKKDSPNVNCAYLWLNHVVSPQVNAQIAEYFGEAPANQKSCALTTNKEHCAVFHAEETDFWSNVYYWTTPVENCVDGRTDVKCVPYDEWARTWSELRST</sequence>
<name>A0ABU2NJ05_9PSEU</name>
<dbReference type="PANTHER" id="PTHR30222:SF18">
    <property type="entry name" value="BIFUNCTIONAL POLYHYDROXYBUTYRATE SYNTHASE _ ABC TRANSPORTER PERIPLASMIC BINDING PROTEIN-RELATED"/>
    <property type="match status" value="1"/>
</dbReference>
<evidence type="ECO:0000256" key="4">
    <source>
        <dbReference type="ARBA" id="ARBA00022764"/>
    </source>
</evidence>
<dbReference type="EMBL" id="JAVREJ010000027">
    <property type="protein sequence ID" value="MDT0353204.1"/>
    <property type="molecule type" value="Genomic_DNA"/>
</dbReference>
<organism evidence="6 7">
    <name type="scientific">Pseudonocardia charpentierae</name>
    <dbReference type="NCBI Taxonomy" id="3075545"/>
    <lineage>
        <taxon>Bacteria</taxon>
        <taxon>Bacillati</taxon>
        <taxon>Actinomycetota</taxon>
        <taxon>Actinomycetes</taxon>
        <taxon>Pseudonocardiales</taxon>
        <taxon>Pseudonocardiaceae</taxon>
        <taxon>Pseudonocardia</taxon>
    </lineage>
</organism>
<keyword evidence="2" id="KW-0813">Transport</keyword>
<dbReference type="CDD" id="cd13588">
    <property type="entry name" value="PBP2_polyamine_1"/>
    <property type="match status" value="1"/>
</dbReference>
<feature type="signal peptide" evidence="5">
    <location>
        <begin position="1"/>
        <end position="22"/>
    </location>
</feature>
<keyword evidence="3 5" id="KW-0732">Signal</keyword>
<gene>
    <name evidence="6" type="ORF">RM445_27195</name>
</gene>
<keyword evidence="7" id="KW-1185">Reference proteome</keyword>
<dbReference type="RefSeq" id="WP_311559720.1">
    <property type="nucleotide sequence ID" value="NZ_JAVREJ010000027.1"/>
</dbReference>
<dbReference type="Proteomes" id="UP001183202">
    <property type="component" value="Unassembled WGS sequence"/>
</dbReference>
<comment type="caution">
    <text evidence="6">The sequence shown here is derived from an EMBL/GenBank/DDBJ whole genome shotgun (WGS) entry which is preliminary data.</text>
</comment>
<keyword evidence="4" id="KW-0574">Periplasm</keyword>
<accession>A0ABU2NJ05</accession>
<evidence type="ECO:0000256" key="5">
    <source>
        <dbReference type="SAM" id="SignalP"/>
    </source>
</evidence>
<dbReference type="PANTHER" id="PTHR30222">
    <property type="entry name" value="SPERMIDINE/PUTRESCINE-BINDING PERIPLASMIC PROTEIN"/>
    <property type="match status" value="1"/>
</dbReference>
<protein>
    <submittedName>
        <fullName evidence="6">ABC transporter substrate-binding protein</fullName>
    </submittedName>
</protein>
<evidence type="ECO:0000256" key="1">
    <source>
        <dbReference type="ARBA" id="ARBA00004418"/>
    </source>
</evidence>
<evidence type="ECO:0000256" key="2">
    <source>
        <dbReference type="ARBA" id="ARBA00022448"/>
    </source>
</evidence>
<evidence type="ECO:0000313" key="6">
    <source>
        <dbReference type="EMBL" id="MDT0353204.1"/>
    </source>
</evidence>
<evidence type="ECO:0000256" key="3">
    <source>
        <dbReference type="ARBA" id="ARBA00022729"/>
    </source>
</evidence>
<dbReference type="PROSITE" id="PS51257">
    <property type="entry name" value="PROKAR_LIPOPROTEIN"/>
    <property type="match status" value="1"/>
</dbReference>
<dbReference type="Pfam" id="PF13416">
    <property type="entry name" value="SBP_bac_8"/>
    <property type="match status" value="1"/>
</dbReference>
<proteinExistence type="predicted"/>
<dbReference type="Gene3D" id="3.40.190.10">
    <property type="entry name" value="Periplasmic binding protein-like II"/>
    <property type="match status" value="2"/>
</dbReference>
<comment type="subcellular location">
    <subcellularLocation>
        <location evidence="1">Periplasm</location>
    </subcellularLocation>
</comment>
<dbReference type="InterPro" id="IPR001188">
    <property type="entry name" value="Sperm_putr-bd"/>
</dbReference>
<reference evidence="7" key="1">
    <citation type="submission" date="2023-07" db="EMBL/GenBank/DDBJ databases">
        <title>30 novel species of actinomycetes from the DSMZ collection.</title>
        <authorList>
            <person name="Nouioui I."/>
        </authorList>
    </citation>
    <scope>NUCLEOTIDE SEQUENCE [LARGE SCALE GENOMIC DNA]</scope>
    <source>
        <strain evidence="7">DSM 45834</strain>
    </source>
</reference>
<dbReference type="InterPro" id="IPR006059">
    <property type="entry name" value="SBP"/>
</dbReference>
<dbReference type="PRINTS" id="PR00909">
    <property type="entry name" value="SPERMDNBNDNG"/>
</dbReference>
<feature type="chain" id="PRO_5047100939" evidence="5">
    <location>
        <begin position="23"/>
        <end position="403"/>
    </location>
</feature>
<dbReference type="SUPFAM" id="SSF53850">
    <property type="entry name" value="Periplasmic binding protein-like II"/>
    <property type="match status" value="1"/>
</dbReference>
<evidence type="ECO:0000313" key="7">
    <source>
        <dbReference type="Proteomes" id="UP001183202"/>
    </source>
</evidence>